<dbReference type="Pfam" id="PF14765">
    <property type="entry name" value="PS-DH"/>
    <property type="match status" value="1"/>
</dbReference>
<dbReference type="Gene3D" id="3.30.70.3290">
    <property type="match status" value="1"/>
</dbReference>
<dbReference type="CDD" id="cd00833">
    <property type="entry name" value="PKS"/>
    <property type="match status" value="1"/>
</dbReference>
<proteinExistence type="predicted"/>
<dbReference type="InterPro" id="IPR042104">
    <property type="entry name" value="PKS_dehydratase_sf"/>
</dbReference>
<dbReference type="InterPro" id="IPR014043">
    <property type="entry name" value="Acyl_transferase_dom"/>
</dbReference>
<accession>A0ABX2F7P8</accession>
<evidence type="ECO:0000256" key="5">
    <source>
        <dbReference type="PROSITE-ProRule" id="PRU01363"/>
    </source>
</evidence>
<dbReference type="PROSITE" id="PS00012">
    <property type="entry name" value="PHOSPHOPANTETHEINE"/>
    <property type="match status" value="1"/>
</dbReference>
<evidence type="ECO:0000256" key="4">
    <source>
        <dbReference type="ARBA" id="ARBA00023315"/>
    </source>
</evidence>
<evidence type="ECO:0000256" key="3">
    <source>
        <dbReference type="ARBA" id="ARBA00022679"/>
    </source>
</evidence>
<dbReference type="PANTHER" id="PTHR43775">
    <property type="entry name" value="FATTY ACID SYNTHASE"/>
    <property type="match status" value="1"/>
</dbReference>
<evidence type="ECO:0000313" key="9">
    <source>
        <dbReference type="EMBL" id="NRN67297.1"/>
    </source>
</evidence>
<dbReference type="InterPro" id="IPR013968">
    <property type="entry name" value="PKS_KR"/>
</dbReference>
<name>A0ABX2F7P8_9PSEU</name>
<dbReference type="InterPro" id="IPR057326">
    <property type="entry name" value="KR_dom"/>
</dbReference>
<evidence type="ECO:0000256" key="2">
    <source>
        <dbReference type="ARBA" id="ARBA00022553"/>
    </source>
</evidence>
<dbReference type="Pfam" id="PF00109">
    <property type="entry name" value="ketoacyl-synt"/>
    <property type="match status" value="1"/>
</dbReference>
<gene>
    <name evidence="9" type="ORF">GC106_45300</name>
</gene>
<keyword evidence="10" id="KW-1185">Reference proteome</keyword>
<organism evidence="9 10">
    <name type="scientific">Kibdelosporangium persicum</name>
    <dbReference type="NCBI Taxonomy" id="2698649"/>
    <lineage>
        <taxon>Bacteria</taxon>
        <taxon>Bacillati</taxon>
        <taxon>Actinomycetota</taxon>
        <taxon>Actinomycetes</taxon>
        <taxon>Pseudonocardiales</taxon>
        <taxon>Pseudonocardiaceae</taxon>
        <taxon>Kibdelosporangium</taxon>
    </lineage>
</organism>
<dbReference type="InterPro" id="IPR016039">
    <property type="entry name" value="Thiolase-like"/>
</dbReference>
<dbReference type="PROSITE" id="PS52019">
    <property type="entry name" value="PKS_MFAS_DH"/>
    <property type="match status" value="1"/>
</dbReference>
<dbReference type="InterPro" id="IPR055123">
    <property type="entry name" value="SpnB-like_Rossmann"/>
</dbReference>
<dbReference type="Gene3D" id="1.10.1200.10">
    <property type="entry name" value="ACP-like"/>
    <property type="match status" value="2"/>
</dbReference>
<protein>
    <submittedName>
        <fullName evidence="9">Malonyl CoA-acyl carrier protein transacylase</fullName>
    </submittedName>
</protein>
<comment type="caution">
    <text evidence="9">The sequence shown here is derived from an EMBL/GenBank/DDBJ whole genome shotgun (WGS) entry which is preliminary data.</text>
</comment>
<feature type="region of interest" description="C-terminal hotdog fold" evidence="5">
    <location>
        <begin position="1149"/>
        <end position="1286"/>
    </location>
</feature>
<dbReference type="Pfam" id="PF22953">
    <property type="entry name" value="SpnB_Rossmann"/>
    <property type="match status" value="1"/>
</dbReference>
<feature type="domain" description="PKS/mFAS DH" evidence="8">
    <location>
        <begin position="1012"/>
        <end position="1286"/>
    </location>
</feature>
<dbReference type="Pfam" id="PF02801">
    <property type="entry name" value="Ketoacyl-synt_C"/>
    <property type="match status" value="1"/>
</dbReference>
<dbReference type="PROSITE" id="PS50075">
    <property type="entry name" value="CARRIER"/>
    <property type="match status" value="2"/>
</dbReference>
<dbReference type="Proteomes" id="UP000763557">
    <property type="component" value="Unassembled WGS sequence"/>
</dbReference>
<evidence type="ECO:0000259" key="8">
    <source>
        <dbReference type="PROSITE" id="PS52019"/>
    </source>
</evidence>
<dbReference type="InterPro" id="IPR014030">
    <property type="entry name" value="Ketoacyl_synth_N"/>
</dbReference>
<evidence type="ECO:0000259" key="6">
    <source>
        <dbReference type="PROSITE" id="PS50075"/>
    </source>
</evidence>
<feature type="active site" description="Proton acceptor; for dehydratase activity" evidence="5">
    <location>
        <position position="1044"/>
    </location>
</feature>
<dbReference type="PANTHER" id="PTHR43775:SF51">
    <property type="entry name" value="INACTIVE PHENOLPHTHIOCEROL SYNTHESIS POLYKETIDE SYNTHASE TYPE I PKS1-RELATED"/>
    <property type="match status" value="1"/>
</dbReference>
<dbReference type="InterPro" id="IPR020807">
    <property type="entry name" value="PKS_DH"/>
</dbReference>
<dbReference type="InterPro" id="IPR049552">
    <property type="entry name" value="PKS_DH_N"/>
</dbReference>
<dbReference type="Pfam" id="PF21089">
    <property type="entry name" value="PKS_DH_N"/>
    <property type="match status" value="1"/>
</dbReference>
<feature type="domain" description="Carrier" evidence="6">
    <location>
        <begin position="27"/>
        <end position="102"/>
    </location>
</feature>
<dbReference type="InterPro" id="IPR014031">
    <property type="entry name" value="Ketoacyl_synth_C"/>
</dbReference>
<dbReference type="SMART" id="SM00822">
    <property type="entry name" value="PKS_KR"/>
    <property type="match status" value="1"/>
</dbReference>
<feature type="domain" description="Ketosynthase family 3 (KS3)" evidence="7">
    <location>
        <begin position="120"/>
        <end position="543"/>
    </location>
</feature>
<dbReference type="InterPro" id="IPR020841">
    <property type="entry name" value="PKS_Beta-ketoAc_synthase_dom"/>
</dbReference>
<dbReference type="SUPFAM" id="SSF47336">
    <property type="entry name" value="ACP-like"/>
    <property type="match status" value="2"/>
</dbReference>
<dbReference type="SUPFAM" id="SSF53901">
    <property type="entry name" value="Thiolase-like"/>
    <property type="match status" value="1"/>
</dbReference>
<dbReference type="Pfam" id="PF00550">
    <property type="entry name" value="PP-binding"/>
    <property type="match status" value="2"/>
</dbReference>
<feature type="domain" description="Carrier" evidence="6">
    <location>
        <begin position="1747"/>
        <end position="1822"/>
    </location>
</feature>
<dbReference type="Pfam" id="PF08659">
    <property type="entry name" value="KR"/>
    <property type="match status" value="1"/>
</dbReference>
<dbReference type="InterPro" id="IPR006162">
    <property type="entry name" value="Ppantetheine_attach_site"/>
</dbReference>
<dbReference type="Pfam" id="PF00698">
    <property type="entry name" value="Acyl_transf_1"/>
    <property type="match status" value="1"/>
</dbReference>
<feature type="active site" description="Proton donor; for dehydratase activity" evidence="5">
    <location>
        <position position="1208"/>
    </location>
</feature>
<dbReference type="InterPro" id="IPR020806">
    <property type="entry name" value="PKS_PP-bd"/>
</dbReference>
<keyword evidence="3" id="KW-0808">Transferase</keyword>
<dbReference type="SMART" id="SM00825">
    <property type="entry name" value="PKS_KS"/>
    <property type="match status" value="1"/>
</dbReference>
<dbReference type="SMART" id="SM00827">
    <property type="entry name" value="PKS_AT"/>
    <property type="match status" value="1"/>
</dbReference>
<dbReference type="SMART" id="SM00826">
    <property type="entry name" value="PKS_DH"/>
    <property type="match status" value="1"/>
</dbReference>
<dbReference type="PROSITE" id="PS52004">
    <property type="entry name" value="KS3_2"/>
    <property type="match status" value="1"/>
</dbReference>
<evidence type="ECO:0000256" key="1">
    <source>
        <dbReference type="ARBA" id="ARBA00022450"/>
    </source>
</evidence>
<reference evidence="9 10" key="1">
    <citation type="submission" date="2020-01" db="EMBL/GenBank/DDBJ databases">
        <title>Kibdelosporangium persica a novel Actinomycetes from a hot desert in Iran.</title>
        <authorList>
            <person name="Safaei N."/>
            <person name="Zaburannyi N."/>
            <person name="Mueller R."/>
            <person name="Wink J."/>
        </authorList>
    </citation>
    <scope>NUCLEOTIDE SEQUENCE [LARGE SCALE GENOMIC DNA]</scope>
    <source>
        <strain evidence="9 10">4NS15</strain>
    </source>
</reference>
<dbReference type="RefSeq" id="WP_173134811.1">
    <property type="nucleotide sequence ID" value="NZ_JAAATY010000013.1"/>
</dbReference>
<keyword evidence="2" id="KW-0597">Phosphoprotein</keyword>
<keyword evidence="4" id="KW-0012">Acyltransferase</keyword>
<evidence type="ECO:0000313" key="10">
    <source>
        <dbReference type="Proteomes" id="UP000763557"/>
    </source>
</evidence>
<dbReference type="InterPro" id="IPR049900">
    <property type="entry name" value="PKS_mFAS_DH"/>
</dbReference>
<dbReference type="InterPro" id="IPR050091">
    <property type="entry name" value="PKS_NRPS_Biosynth_Enz"/>
</dbReference>
<dbReference type="SUPFAM" id="SSF52151">
    <property type="entry name" value="FabD/lysophospholipase-like"/>
    <property type="match status" value="1"/>
</dbReference>
<dbReference type="SMART" id="SM00823">
    <property type="entry name" value="PKS_PP"/>
    <property type="match status" value="2"/>
</dbReference>
<dbReference type="EMBL" id="JAAATY010000013">
    <property type="protein sequence ID" value="NRN67297.1"/>
    <property type="molecule type" value="Genomic_DNA"/>
</dbReference>
<dbReference type="InterPro" id="IPR009081">
    <property type="entry name" value="PP-bd_ACP"/>
</dbReference>
<dbReference type="CDD" id="cd08956">
    <property type="entry name" value="KR_3_FAS_SDR_x"/>
    <property type="match status" value="1"/>
</dbReference>
<dbReference type="InterPro" id="IPR049551">
    <property type="entry name" value="PKS_DH_C"/>
</dbReference>
<dbReference type="InterPro" id="IPR016035">
    <property type="entry name" value="Acyl_Trfase/lysoPLipase"/>
</dbReference>
<dbReference type="Gene3D" id="3.10.129.110">
    <property type="entry name" value="Polyketide synthase dehydratase"/>
    <property type="match status" value="1"/>
</dbReference>
<dbReference type="Pfam" id="PF16197">
    <property type="entry name" value="KAsynt_C_assoc"/>
    <property type="match status" value="1"/>
</dbReference>
<sequence>MNELGNQRLVEDLRGLPASMQHRMLLDLVRTHALAALRNVRGDDAREEFGPDLAFTDLGFDSLAAADLHVRLAEATGLRLPVTVAFDYPTPAILARRLRAELLGENAAAEPPVRSVADADDPIAIVGIGCRYPGGVTDPDQLWQVVAEGRDVIGPFPADRGWDLDGMFDPDPDAAGKSYVRHGGFLYDAAEFDGEFFGIGPREAQAMDPQQRLVLETSWEALERAGIDPTSLRGSRSGVFFAAEPQEYGPRLTDAEGIEGYLSTGNTSSFIAGRVAYTLGFEGPAFTVDTACSGSLVALHLAVRALRQGECTIALAGGVAVLAAPGTFLSFSRQRGLAPDGRCKPFSADADGTGWSEGAGVFVVERLSDAIRNGHPVLALVRGSAINSDGASNGLTAPNGPSQQRVIRQALVDAGLTPDQVDAVEAHGTGTTLGDPIEAQALIATYGGDRSTPLRLGSIKSNIGHTQAAAGAAGVIKMIMAMRHQTLPRTLHVTAPTPHVDWTAGDVELLTEAEPWPENGHPRRAGVSSFGFSGTNAHVILEQAPPQPVPPSTVDQVPVLPLPVSAKSPEALRAQADRLKSIVDEQVSLTDLGHALGTTRAHLDHRALLVAGDVPELSRGLDALAAGQQVPGVVQGRTTSAPVGFLFTGGGSQRLGMGRELYDTYPVFARAWDEICAEIDVHLDRPLLDVVWAEPGSPQAALLDEIAYLLPALFAIETAMFRLLESWGLRPDFLLGHSTGEIAAAHVAGVWSLPDAAAVITARGRLMQQLPREGGAMVSVQAAEEEVVAELGPFDGRAGIAAINGPSSVVLSGDEDAVTEVAATFAARGRKTKRLRVSHASHSPRMDPMLPEFRMVMRVMSYSAPRIPVVSALTGRIATAAELGSPDYWVNHVRGSVRFADGVRTLAAEGVRTFVELGPDPVLSAMAAECVPGEDYVFVPALRRGRAEAREITGALAGAWVRGADVDWTGVYGESARPVRLPTYAFQRRRFWLDSAAPKLDAPGLGQSVAGHPLLAAAVESAHAGTWSFTGLISQRAHPWVADHAINGIVLLPGTALAELALHAGDRAGCPRLADLTMHSPVTVPETGSIRLQVEVGAADERGDRQVVVSSRPADDSADQPWTRHATGVLSTDTVHNGAELRAWPPAGAEPVDIGDLYDSMSRRGYGYGPEFQGLRAAWRRGDEVFAEVALPEGAATGDFALSPALFDAALHAIDLGDFVPTDGPPWVPFAWTGVSLHAAGARALRVRLSKAGENTVAVDLADPTGAPVASVAALVSRPVTEQLASAGQAVVAQSLFTMDWTPVSPGTPTGEWALLGDGDVLGVEGLTVSCHTELSEVGTPDLLVVPWEPEGTGPRAARTAVQRILGLLQEWLADERFARSRLALVSSGDDLATAAVRGLVRSAQAEHPGRITLIDVDSWAASGSAIAGAVACGQPEVAIRGGELRVPRLARATGESTVDWDADGTVLVTGGLSGLGALVAHHLVQQHGVRHLLLVSRRGSQAPGAEELRAELSSLGATVTVAACDVSDRAALAELLAGIPAEHPLRAVVHAAGVLDDGVLASQTPERIDRVFQPKADAAWHLHELTADLDLTRFVLFSSTATMLDGAGQANYAAANMFLEALAARRRTAGLPATAVAWALWDIDSEMTGGLGEAGRRRFARSGFPPLAPEEGLALFDAALATGETTVAAVRIDQAALRGRPGGVPALLTGVVRPQVRRAAGTGAVAESTESLADRLATLSAPARRRTLLNLVRSHVAAVLGYDSQDAVDANRGLLELGVDSLAAVELRNRLGAAAGMTLPSTLIFDHPTSQAVADELGRRLVTEDSGGPGGLEAELGRLEDLLGAGASDGEEHERVAARLRGLLAAWDGNRRPDGQGPVLDSATAEELFEILDNELEPRA</sequence>
<dbReference type="Gene3D" id="3.40.50.720">
    <property type="entry name" value="NAD(P)-binding Rossmann-like Domain"/>
    <property type="match status" value="1"/>
</dbReference>
<evidence type="ECO:0000259" key="7">
    <source>
        <dbReference type="PROSITE" id="PS52004"/>
    </source>
</evidence>
<dbReference type="InterPro" id="IPR001227">
    <property type="entry name" value="Ac_transferase_dom_sf"/>
</dbReference>
<dbReference type="SUPFAM" id="SSF55048">
    <property type="entry name" value="Probable ACP-binding domain of malonyl-CoA ACP transacylase"/>
    <property type="match status" value="1"/>
</dbReference>
<feature type="region of interest" description="N-terminal hotdog fold" evidence="5">
    <location>
        <begin position="1012"/>
        <end position="1137"/>
    </location>
</feature>
<dbReference type="Gene3D" id="3.40.366.10">
    <property type="entry name" value="Malonyl-Coenzyme A Acyl Carrier Protein, domain 2"/>
    <property type="match status" value="1"/>
</dbReference>
<dbReference type="SUPFAM" id="SSF51735">
    <property type="entry name" value="NAD(P)-binding Rossmann-fold domains"/>
    <property type="match status" value="2"/>
</dbReference>
<dbReference type="Gene3D" id="3.40.47.10">
    <property type="match status" value="1"/>
</dbReference>
<dbReference type="InterPro" id="IPR036736">
    <property type="entry name" value="ACP-like_sf"/>
</dbReference>
<keyword evidence="1" id="KW-0596">Phosphopantetheine</keyword>
<dbReference type="InterPro" id="IPR036291">
    <property type="entry name" value="NAD(P)-bd_dom_sf"/>
</dbReference>
<dbReference type="InterPro" id="IPR032821">
    <property type="entry name" value="PKS_assoc"/>
</dbReference>
<dbReference type="InterPro" id="IPR016036">
    <property type="entry name" value="Malonyl_transacylase_ACP-bd"/>
</dbReference>